<proteinExistence type="predicted"/>
<dbReference type="EMBL" id="JXJU01000001">
    <property type="protein sequence ID" value="PCS01571.1"/>
    <property type="molecule type" value="Genomic_DNA"/>
</dbReference>
<dbReference type="PROSITE" id="PS51819">
    <property type="entry name" value="VOC"/>
    <property type="match status" value="1"/>
</dbReference>
<dbReference type="OrthoDB" id="9785698at2"/>
<evidence type="ECO:0000313" key="2">
    <source>
        <dbReference type="EMBL" id="PCS01571.1"/>
    </source>
</evidence>
<evidence type="ECO:0000313" key="3">
    <source>
        <dbReference type="Proteomes" id="UP000218181"/>
    </source>
</evidence>
<dbReference type="PANTHER" id="PTHR36110">
    <property type="entry name" value="RING-CLEAVING DIOXYGENASE MHQE-RELATED"/>
    <property type="match status" value="1"/>
</dbReference>
<protein>
    <recommendedName>
        <fullName evidence="1">VOC domain-containing protein</fullName>
    </recommendedName>
</protein>
<comment type="caution">
    <text evidence="2">The sequence shown here is derived from an EMBL/GenBank/DDBJ whole genome shotgun (WGS) entry which is preliminary data.</text>
</comment>
<feature type="domain" description="VOC" evidence="1">
    <location>
        <begin position="21"/>
        <end position="146"/>
    </location>
</feature>
<name>A0A2A5RQ70_9LACT</name>
<dbReference type="RefSeq" id="WP_096816975.1">
    <property type="nucleotide sequence ID" value="NZ_JXJU01000001.1"/>
</dbReference>
<dbReference type="InterPro" id="IPR029068">
    <property type="entry name" value="Glyas_Bleomycin-R_OHBP_Dase"/>
</dbReference>
<accession>A0A2A5RQ70</accession>
<organism evidence="2 3">
    <name type="scientific">Lactococcus fujiensis JCM 16395</name>
    <dbReference type="NCBI Taxonomy" id="1291764"/>
    <lineage>
        <taxon>Bacteria</taxon>
        <taxon>Bacillati</taxon>
        <taxon>Bacillota</taxon>
        <taxon>Bacilli</taxon>
        <taxon>Lactobacillales</taxon>
        <taxon>Streptococcaceae</taxon>
        <taxon>Lactococcus</taxon>
    </lineage>
</organism>
<dbReference type="Gene3D" id="3.10.180.10">
    <property type="entry name" value="2,3-Dihydroxybiphenyl 1,2-Dioxygenase, domain 1"/>
    <property type="match status" value="2"/>
</dbReference>
<gene>
    <name evidence="2" type="ORF">RT41_GL000335</name>
</gene>
<dbReference type="InterPro" id="IPR004360">
    <property type="entry name" value="Glyas_Fos-R_dOase_dom"/>
</dbReference>
<dbReference type="STRING" id="1291764.GCA_001311235_00084"/>
<dbReference type="Pfam" id="PF00903">
    <property type="entry name" value="Glyoxalase"/>
    <property type="match status" value="1"/>
</dbReference>
<keyword evidence="3" id="KW-1185">Reference proteome</keyword>
<evidence type="ECO:0000259" key="1">
    <source>
        <dbReference type="PROSITE" id="PS51819"/>
    </source>
</evidence>
<dbReference type="InterPro" id="IPR052537">
    <property type="entry name" value="Extradiol_RC_dioxygenase"/>
</dbReference>
<dbReference type="SUPFAM" id="SSF54593">
    <property type="entry name" value="Glyoxalase/Bleomycin resistance protein/Dihydroxybiphenyl dioxygenase"/>
    <property type="match status" value="1"/>
</dbReference>
<sequence>MTNQTETHINSTIEQENILGGVHHVTAITSSAQHIYDFFTNILGLRLAKLTVNQDDYETYHLFFTEENARGADMTFFDFKNAPKGEHGLNSIDRASFRVPTDASLDYWEKRFEQAHVKHGSISTLFGQKTLAFEDFDGQQYQLISDAHDSGEASNGRSWQLSNVPAEHGITGLGPVFVKVANPENLELIMETVFGFVNGGQEGKYHLFEVAKGGNGASVILEDASDNDVYAYQGYGTIHHMALGTANPETLNYWINRIKAYRLPHSGLVDRFYFSSEYVRVAPGVLFEIATYTPGIGALEMAKSGLGAVDSYEEALITSGFWIDESKDVAGTKLSLPPHLFPGDEAIKAKTAANLRPLDTSDALRDRSNDELWTVEDVLNRQTSKNHDITKG</sequence>
<reference evidence="2 3" key="1">
    <citation type="submission" date="2014-12" db="EMBL/GenBank/DDBJ databases">
        <title>Draft genome sequences of 10 type strains of Lactococcus.</title>
        <authorList>
            <person name="Sun Z."/>
            <person name="Zhong Z."/>
            <person name="Liu W."/>
            <person name="Zhang W."/>
            <person name="Zhang H."/>
        </authorList>
    </citation>
    <scope>NUCLEOTIDE SEQUENCE [LARGE SCALE GENOMIC DNA]</scope>
    <source>
        <strain evidence="2 3">JCM 16395</strain>
    </source>
</reference>
<dbReference type="AlphaFoldDB" id="A0A2A5RQ70"/>
<dbReference type="PANTHER" id="PTHR36110:SF3">
    <property type="entry name" value="VOC DOMAIN-CONTAINING PROTEIN"/>
    <property type="match status" value="1"/>
</dbReference>
<dbReference type="InterPro" id="IPR037523">
    <property type="entry name" value="VOC_core"/>
</dbReference>
<dbReference type="Proteomes" id="UP000218181">
    <property type="component" value="Unassembled WGS sequence"/>
</dbReference>